<dbReference type="EMBL" id="JAOQJQ010000002">
    <property type="protein sequence ID" value="MCU6761710.1"/>
    <property type="molecule type" value="Genomic_DNA"/>
</dbReference>
<dbReference type="InterPro" id="IPR036291">
    <property type="entry name" value="NAD(P)-bd_dom_sf"/>
</dbReference>
<dbReference type="SUPFAM" id="SSF51735">
    <property type="entry name" value="NAD(P)-binding Rossmann-fold domains"/>
    <property type="match status" value="1"/>
</dbReference>
<accession>A0ABT2THN1</accession>
<dbReference type="RefSeq" id="WP_158424498.1">
    <property type="nucleotide sequence ID" value="NZ_JAOQJQ010000002.1"/>
</dbReference>
<sequence length="343" mass="37318">MKNMKTIISSNPGQVCLGNIPVPKPGKYEALVKIEACAICNHTDMMFVNREFGGPEGGGHPEGVPINLGHESCGVVIEVGEKCRSFKVGDRVLRAHTWGHYPGGIGSEGGMSEYGVVQDYAAIQEDGADIPLNYQATKHQILPQGIDSVQGAVMITLKETWQTLRNFDIKPGEPLGIVGTGPVAVCFAKFAKLMGASPIVVFGRRKDHEKKFKDAGADLYVVGDDFPNELQKIITDGGLGKVIEAVGSDSALKMCLDVAGEKGTVQLYGAAPGLKWEDSLRSDPRVWVKWPDEEDANEEMAKLILEGEVNPYEYISHVLQPEDCQYGFDLVKKHNATKVVFLF</sequence>
<dbReference type="Gene3D" id="3.90.180.10">
    <property type="entry name" value="Medium-chain alcohol dehydrogenases, catalytic domain"/>
    <property type="match status" value="1"/>
</dbReference>
<keyword evidence="2 4" id="KW-0862">Zinc</keyword>
<comment type="caution">
    <text evidence="7">The sequence shown here is derived from an EMBL/GenBank/DDBJ whole genome shotgun (WGS) entry which is preliminary data.</text>
</comment>
<name>A0ABT2THN1_9FIRM</name>
<organism evidence="7 8">
    <name type="scientific">Brotonthovivens ammoniilytica</name>
    <dbReference type="NCBI Taxonomy" id="2981725"/>
    <lineage>
        <taxon>Bacteria</taxon>
        <taxon>Bacillati</taxon>
        <taxon>Bacillota</taxon>
        <taxon>Clostridia</taxon>
        <taxon>Lachnospirales</taxon>
        <taxon>Lachnospiraceae</taxon>
        <taxon>Brotonthovivens</taxon>
    </lineage>
</organism>
<dbReference type="Pfam" id="PF08240">
    <property type="entry name" value="ADH_N"/>
    <property type="match status" value="1"/>
</dbReference>
<dbReference type="Pfam" id="PF00107">
    <property type="entry name" value="ADH_zinc_N"/>
    <property type="match status" value="1"/>
</dbReference>
<dbReference type="Proteomes" id="UP001652442">
    <property type="component" value="Unassembled WGS sequence"/>
</dbReference>
<evidence type="ECO:0000259" key="6">
    <source>
        <dbReference type="Pfam" id="PF08240"/>
    </source>
</evidence>
<dbReference type="PANTHER" id="PTHR43401">
    <property type="entry name" value="L-THREONINE 3-DEHYDROGENASE"/>
    <property type="match status" value="1"/>
</dbReference>
<protein>
    <submittedName>
        <fullName evidence="7">Alcohol dehydrogenase catalytic domain-containing protein</fullName>
    </submittedName>
</protein>
<evidence type="ECO:0000256" key="2">
    <source>
        <dbReference type="ARBA" id="ARBA00022833"/>
    </source>
</evidence>
<comment type="similarity">
    <text evidence="4">Belongs to the zinc-containing alcohol dehydrogenase family.</text>
</comment>
<gene>
    <name evidence="7" type="ORF">OCV88_05075</name>
</gene>
<dbReference type="InterPro" id="IPR013149">
    <property type="entry name" value="ADH-like_C"/>
</dbReference>
<dbReference type="SUPFAM" id="SSF50129">
    <property type="entry name" value="GroES-like"/>
    <property type="match status" value="1"/>
</dbReference>
<evidence type="ECO:0000256" key="3">
    <source>
        <dbReference type="ARBA" id="ARBA00023002"/>
    </source>
</evidence>
<evidence type="ECO:0000313" key="7">
    <source>
        <dbReference type="EMBL" id="MCU6761710.1"/>
    </source>
</evidence>
<reference evidence="7 8" key="1">
    <citation type="journal article" date="2021" name="ISME Commun">
        <title>Automated analysis of genomic sequences facilitates high-throughput and comprehensive description of bacteria.</title>
        <authorList>
            <person name="Hitch T.C.A."/>
        </authorList>
    </citation>
    <scope>NUCLEOTIDE SEQUENCE [LARGE SCALE GENOMIC DNA]</scope>
    <source>
        <strain evidence="7 8">Sanger_109</strain>
    </source>
</reference>
<dbReference type="Gene3D" id="3.40.50.720">
    <property type="entry name" value="NAD(P)-binding Rossmann-like Domain"/>
    <property type="match status" value="1"/>
</dbReference>
<proteinExistence type="inferred from homology"/>
<comment type="cofactor">
    <cofactor evidence="4">
        <name>Zn(2+)</name>
        <dbReference type="ChEBI" id="CHEBI:29105"/>
    </cofactor>
</comment>
<keyword evidence="1 4" id="KW-0479">Metal-binding</keyword>
<feature type="domain" description="Alcohol dehydrogenase-like N-terminal" evidence="6">
    <location>
        <begin position="27"/>
        <end position="121"/>
    </location>
</feature>
<dbReference type="PANTHER" id="PTHR43401:SF2">
    <property type="entry name" value="L-THREONINE 3-DEHYDROGENASE"/>
    <property type="match status" value="1"/>
</dbReference>
<dbReference type="InterPro" id="IPR013154">
    <property type="entry name" value="ADH-like_N"/>
</dbReference>
<keyword evidence="3" id="KW-0560">Oxidoreductase</keyword>
<keyword evidence="8" id="KW-1185">Reference proteome</keyword>
<evidence type="ECO:0000313" key="8">
    <source>
        <dbReference type="Proteomes" id="UP001652442"/>
    </source>
</evidence>
<evidence type="ECO:0000256" key="1">
    <source>
        <dbReference type="ARBA" id="ARBA00022723"/>
    </source>
</evidence>
<dbReference type="PROSITE" id="PS00059">
    <property type="entry name" value="ADH_ZINC"/>
    <property type="match status" value="1"/>
</dbReference>
<evidence type="ECO:0000259" key="5">
    <source>
        <dbReference type="Pfam" id="PF00107"/>
    </source>
</evidence>
<dbReference type="InterPro" id="IPR002328">
    <property type="entry name" value="ADH_Zn_CS"/>
</dbReference>
<dbReference type="InterPro" id="IPR050129">
    <property type="entry name" value="Zn_alcohol_dh"/>
</dbReference>
<dbReference type="InterPro" id="IPR011032">
    <property type="entry name" value="GroES-like_sf"/>
</dbReference>
<evidence type="ECO:0000256" key="4">
    <source>
        <dbReference type="RuleBase" id="RU361277"/>
    </source>
</evidence>
<feature type="domain" description="Alcohol dehydrogenase-like C-terminal" evidence="5">
    <location>
        <begin position="182"/>
        <end position="273"/>
    </location>
</feature>